<evidence type="ECO:0000256" key="1">
    <source>
        <dbReference type="ARBA" id="ARBA00023125"/>
    </source>
</evidence>
<evidence type="ECO:0000313" key="4">
    <source>
        <dbReference type="EMBL" id="SEO20079.1"/>
    </source>
</evidence>
<protein>
    <submittedName>
        <fullName evidence="4">DNA-binding transcriptional regulator, AcrR family</fullName>
    </submittedName>
</protein>
<dbReference type="Proteomes" id="UP000199054">
    <property type="component" value="Unassembled WGS sequence"/>
</dbReference>
<dbReference type="RefSeq" id="WP_090616838.1">
    <property type="nucleotide sequence ID" value="NZ_CP067124.1"/>
</dbReference>
<sequence>MTAEAKPQQRTKPRIRDAEATKARILKAALNEFSRNGLGGARVDVIADKASANKRMLYHYFGSKEELFQTVLENAYIAIRDAEQKLDLDHLPPKEALERLVRFTWEYYLKHPEFITLVNSENLHRAKHLKKSEIVKIYSRRFVSMVDTILKRGIASGEFRSGIDPVQLNITIAAIGYYYLTNRYTGSIIFERDLMAKEALEERLRFNIDTILRLVSA</sequence>
<reference evidence="4 5" key="1">
    <citation type="submission" date="2016-10" db="EMBL/GenBank/DDBJ databases">
        <authorList>
            <person name="de Groot N.N."/>
        </authorList>
    </citation>
    <scope>NUCLEOTIDE SEQUENCE [LARGE SCALE GENOMIC DNA]</scope>
    <source>
        <strain evidence="4 5">DSM 8512</strain>
    </source>
</reference>
<dbReference type="PANTHER" id="PTHR30328">
    <property type="entry name" value="TRANSCRIPTIONAL REPRESSOR"/>
    <property type="match status" value="1"/>
</dbReference>
<dbReference type="SUPFAM" id="SSF46689">
    <property type="entry name" value="Homeodomain-like"/>
    <property type="match status" value="1"/>
</dbReference>
<feature type="DNA-binding region" description="H-T-H motif" evidence="2">
    <location>
        <begin position="42"/>
        <end position="61"/>
    </location>
</feature>
<dbReference type="SUPFAM" id="SSF48498">
    <property type="entry name" value="Tetracyclin repressor-like, C-terminal domain"/>
    <property type="match status" value="1"/>
</dbReference>
<dbReference type="Pfam" id="PF00440">
    <property type="entry name" value="TetR_N"/>
    <property type="match status" value="1"/>
</dbReference>
<dbReference type="InterPro" id="IPR050109">
    <property type="entry name" value="HTH-type_TetR-like_transc_reg"/>
</dbReference>
<dbReference type="InterPro" id="IPR001647">
    <property type="entry name" value="HTH_TetR"/>
</dbReference>
<dbReference type="EMBL" id="FODE01000044">
    <property type="protein sequence ID" value="SEO20079.1"/>
    <property type="molecule type" value="Genomic_DNA"/>
</dbReference>
<dbReference type="InterPro" id="IPR036271">
    <property type="entry name" value="Tet_transcr_reg_TetR-rel_C_sf"/>
</dbReference>
<dbReference type="PROSITE" id="PS50977">
    <property type="entry name" value="HTH_TETR_2"/>
    <property type="match status" value="1"/>
</dbReference>
<keyword evidence="1 2" id="KW-0238">DNA-binding</keyword>
<proteinExistence type="predicted"/>
<dbReference type="InterPro" id="IPR009057">
    <property type="entry name" value="Homeodomain-like_sf"/>
</dbReference>
<dbReference type="PRINTS" id="PR00455">
    <property type="entry name" value="HTHTETR"/>
</dbReference>
<dbReference type="InterPro" id="IPR041474">
    <property type="entry name" value="NicS_C"/>
</dbReference>
<dbReference type="AlphaFoldDB" id="A0A1H8MS08"/>
<keyword evidence="5" id="KW-1185">Reference proteome</keyword>
<evidence type="ECO:0000256" key="2">
    <source>
        <dbReference type="PROSITE-ProRule" id="PRU00335"/>
    </source>
</evidence>
<evidence type="ECO:0000313" key="5">
    <source>
        <dbReference type="Proteomes" id="UP000199054"/>
    </source>
</evidence>
<feature type="domain" description="HTH tetR-type" evidence="3">
    <location>
        <begin position="19"/>
        <end position="79"/>
    </location>
</feature>
<gene>
    <name evidence="4" type="ORF">SAMN04489859_104417</name>
</gene>
<dbReference type="STRING" id="34002.SAMN04489859_104417"/>
<name>A0A1H8MS08_9RHOB</name>
<dbReference type="Gene3D" id="1.10.357.10">
    <property type="entry name" value="Tetracycline Repressor, domain 2"/>
    <property type="match status" value="1"/>
</dbReference>
<dbReference type="PANTHER" id="PTHR30328:SF54">
    <property type="entry name" value="HTH-TYPE TRANSCRIPTIONAL REPRESSOR SCO4008"/>
    <property type="match status" value="1"/>
</dbReference>
<organism evidence="4 5">
    <name type="scientific">Paracoccus alcaliphilus</name>
    <dbReference type="NCBI Taxonomy" id="34002"/>
    <lineage>
        <taxon>Bacteria</taxon>
        <taxon>Pseudomonadati</taxon>
        <taxon>Pseudomonadota</taxon>
        <taxon>Alphaproteobacteria</taxon>
        <taxon>Rhodobacterales</taxon>
        <taxon>Paracoccaceae</taxon>
        <taxon>Paracoccus</taxon>
    </lineage>
</organism>
<evidence type="ECO:0000259" key="3">
    <source>
        <dbReference type="PROSITE" id="PS50977"/>
    </source>
</evidence>
<dbReference type="OrthoDB" id="2356263at2"/>
<accession>A0A1H8MS08</accession>
<dbReference type="Pfam" id="PF17938">
    <property type="entry name" value="TetR_C_29"/>
    <property type="match status" value="1"/>
</dbReference>
<dbReference type="GO" id="GO:0003677">
    <property type="term" value="F:DNA binding"/>
    <property type="evidence" value="ECO:0007669"/>
    <property type="project" value="UniProtKB-UniRule"/>
</dbReference>